<dbReference type="InterPro" id="IPR000629">
    <property type="entry name" value="RNA-helicase_DEAD-box_CS"/>
</dbReference>
<dbReference type="InterPro" id="IPR027417">
    <property type="entry name" value="P-loop_NTPase"/>
</dbReference>
<dbReference type="GO" id="GO:0003723">
    <property type="term" value="F:RNA binding"/>
    <property type="evidence" value="ECO:0007669"/>
    <property type="project" value="UniProtKB-UniRule"/>
</dbReference>
<protein>
    <recommendedName>
        <fullName evidence="8">ATP-dependent RNA helicase</fullName>
        <ecNumber evidence="8">3.6.4.13</ecNumber>
    </recommendedName>
</protein>
<evidence type="ECO:0000259" key="10">
    <source>
        <dbReference type="PROSITE" id="PS51192"/>
    </source>
</evidence>
<feature type="compositionally biased region" description="Polar residues" evidence="9">
    <location>
        <begin position="18"/>
        <end position="27"/>
    </location>
</feature>
<evidence type="ECO:0000313" key="13">
    <source>
        <dbReference type="Proteomes" id="UP000887226"/>
    </source>
</evidence>
<keyword evidence="1 7" id="KW-0547">Nucleotide-binding</keyword>
<keyword evidence="4 7" id="KW-0067">ATP-binding</keyword>
<dbReference type="GO" id="GO:0016787">
    <property type="term" value="F:hydrolase activity"/>
    <property type="evidence" value="ECO:0007669"/>
    <property type="project" value="UniProtKB-KW"/>
</dbReference>
<dbReference type="OrthoDB" id="3370at2759"/>
<feature type="compositionally biased region" description="Basic residues" evidence="9">
    <location>
        <begin position="127"/>
        <end position="136"/>
    </location>
</feature>
<evidence type="ECO:0000256" key="5">
    <source>
        <dbReference type="ARBA" id="ARBA00022884"/>
    </source>
</evidence>
<dbReference type="SMART" id="SM00490">
    <property type="entry name" value="HELICc"/>
    <property type="match status" value="1"/>
</dbReference>
<dbReference type="InterPro" id="IPR001650">
    <property type="entry name" value="Helicase_C-like"/>
</dbReference>
<accession>A0A9P7YXI0</accession>
<dbReference type="GO" id="GO:0005524">
    <property type="term" value="F:ATP binding"/>
    <property type="evidence" value="ECO:0007669"/>
    <property type="project" value="UniProtKB-UniRule"/>
</dbReference>
<dbReference type="EC" id="3.6.4.13" evidence="8"/>
<dbReference type="Proteomes" id="UP000887226">
    <property type="component" value="Unassembled WGS sequence"/>
</dbReference>
<comment type="function">
    <text evidence="8">RNA helicase.</text>
</comment>
<dbReference type="SUPFAM" id="SSF52540">
    <property type="entry name" value="P-loop containing nucleoside triphosphate hydrolases"/>
    <property type="match status" value="2"/>
</dbReference>
<gene>
    <name evidence="12" type="ORF">BJ878DRAFT_482829</name>
</gene>
<dbReference type="PANTHER" id="PTHR24031">
    <property type="entry name" value="RNA HELICASE"/>
    <property type="match status" value="1"/>
</dbReference>
<dbReference type="InterPro" id="IPR014001">
    <property type="entry name" value="Helicase_ATP-bd"/>
</dbReference>
<evidence type="ECO:0000256" key="3">
    <source>
        <dbReference type="ARBA" id="ARBA00022806"/>
    </source>
</evidence>
<evidence type="ECO:0000256" key="4">
    <source>
        <dbReference type="ARBA" id="ARBA00022840"/>
    </source>
</evidence>
<feature type="domain" description="Helicase C-terminal" evidence="11">
    <location>
        <begin position="570"/>
        <end position="734"/>
    </location>
</feature>
<sequence length="754" mass="82824">MATPIYSRYIPAKKAPHQVNTPIRSQQASAIPAIPANSPPPSTPSVYAQYIPPKSITHASKKDSPASTFNSKRKLAEVTSEELAASPKKQKKEKREKREKKDKKQHPETNAIPSEDATTEKEEFKHKGILKKKEKSLRKAEKQANKAAGLVEKEVEVEDVPPIIEELHDLVPLPQPEPVPDLPTISTTSSLPQWLASPIRVSSTDTASFADVGVQTEIAKILEEKGFKGAFAVQAAVLPLLLPGKSQQQGDVLVSAATGSGKTLAYVLPMIENISPTIVTRLRGVIIMPTRELVAQVKEVCEVCATASSHGSRRRVKVGTAVGSENFKIEQASIMEQEDFYDPAGRREQERRLNRKWESSDWGSDDGDGIICDEEPISDLPDHVIGHISKIDILICTPGRLVEHIRNTPGFTLGYVNWLVVDEADKLLDQTFQNWLNIVMAALDKARPEHPTKYSRVRKCVLSATLTRDVGQLNGLKLFRPKLVVLEGSASADTDVDMNDSESGHVLPATLIESAVKADEEGLKPLYLMELLMKQDMLSNIIANTNLKVDMDDSSSDDSSSDDGSIDTSQKAQSSTNVHGVLIFTKSNESAVRLGRFIALLEPKYSKLIGTLTSTTRSSVRRTTIKSFNSAKLSILVASDLVSRGLDLPNLAHVINYDVPTSVTNYVHRVGRTARAGKPGSAWTIFSGPEGAWFWNGIARSKELHRKEGSQVARINVKAEGFTEEVKYRYEAALEELRIEASASSKPKKSKKEQ</sequence>
<proteinExistence type="inferred from homology"/>
<evidence type="ECO:0000256" key="2">
    <source>
        <dbReference type="ARBA" id="ARBA00022801"/>
    </source>
</evidence>
<feature type="compositionally biased region" description="Basic residues" evidence="9">
    <location>
        <begin position="88"/>
        <end position="104"/>
    </location>
</feature>
<evidence type="ECO:0000256" key="8">
    <source>
        <dbReference type="RuleBase" id="RU365068"/>
    </source>
</evidence>
<evidence type="ECO:0000256" key="1">
    <source>
        <dbReference type="ARBA" id="ARBA00022741"/>
    </source>
</evidence>
<comment type="similarity">
    <text evidence="7">Belongs to the DEAD box helicase family.</text>
</comment>
<reference evidence="12" key="1">
    <citation type="journal article" date="2021" name="IMA Fungus">
        <title>Genomic characterization of three marine fungi, including Emericellopsis atlantica sp. nov. with signatures of a generalist lifestyle and marine biomass degradation.</title>
        <authorList>
            <person name="Hagestad O.C."/>
            <person name="Hou L."/>
            <person name="Andersen J.H."/>
            <person name="Hansen E.H."/>
            <person name="Altermark B."/>
            <person name="Li C."/>
            <person name="Kuhnert E."/>
            <person name="Cox R.J."/>
            <person name="Crous P.W."/>
            <person name="Spatafora J.W."/>
            <person name="Lail K."/>
            <person name="Amirebrahimi M."/>
            <person name="Lipzen A."/>
            <person name="Pangilinan J."/>
            <person name="Andreopoulos W."/>
            <person name="Hayes R.D."/>
            <person name="Ng V."/>
            <person name="Grigoriev I.V."/>
            <person name="Jackson S.A."/>
            <person name="Sutton T.D.S."/>
            <person name="Dobson A.D.W."/>
            <person name="Rama T."/>
        </authorList>
    </citation>
    <scope>NUCLEOTIDE SEQUENCE</scope>
    <source>
        <strain evidence="12">TRa3180A</strain>
    </source>
</reference>
<organism evidence="12 13">
    <name type="scientific">Calycina marina</name>
    <dbReference type="NCBI Taxonomy" id="1763456"/>
    <lineage>
        <taxon>Eukaryota</taxon>
        <taxon>Fungi</taxon>
        <taxon>Dikarya</taxon>
        <taxon>Ascomycota</taxon>
        <taxon>Pezizomycotina</taxon>
        <taxon>Leotiomycetes</taxon>
        <taxon>Helotiales</taxon>
        <taxon>Pezizellaceae</taxon>
        <taxon>Calycina</taxon>
    </lineage>
</organism>
<dbReference type="CDD" id="cd17956">
    <property type="entry name" value="DEADc_DDX51"/>
    <property type="match status" value="1"/>
</dbReference>
<comment type="catalytic activity">
    <reaction evidence="8">
        <text>ATP + H2O = ADP + phosphate + H(+)</text>
        <dbReference type="Rhea" id="RHEA:13065"/>
        <dbReference type="ChEBI" id="CHEBI:15377"/>
        <dbReference type="ChEBI" id="CHEBI:15378"/>
        <dbReference type="ChEBI" id="CHEBI:30616"/>
        <dbReference type="ChEBI" id="CHEBI:43474"/>
        <dbReference type="ChEBI" id="CHEBI:456216"/>
        <dbReference type="EC" id="3.6.4.13"/>
    </reaction>
</comment>
<dbReference type="Pfam" id="PF00270">
    <property type="entry name" value="DEAD"/>
    <property type="match status" value="2"/>
</dbReference>
<keyword evidence="3 7" id="KW-0347">Helicase</keyword>
<evidence type="ECO:0000313" key="12">
    <source>
        <dbReference type="EMBL" id="KAG9241555.1"/>
    </source>
</evidence>
<evidence type="ECO:0000259" key="11">
    <source>
        <dbReference type="PROSITE" id="PS51194"/>
    </source>
</evidence>
<dbReference type="SMART" id="SM00487">
    <property type="entry name" value="DEXDc"/>
    <property type="match status" value="1"/>
</dbReference>
<keyword evidence="13" id="KW-1185">Reference proteome</keyword>
<dbReference type="Pfam" id="PF00271">
    <property type="entry name" value="Helicase_C"/>
    <property type="match status" value="1"/>
</dbReference>
<dbReference type="GO" id="GO:0003724">
    <property type="term" value="F:RNA helicase activity"/>
    <property type="evidence" value="ECO:0007669"/>
    <property type="project" value="UniProtKB-EC"/>
</dbReference>
<keyword evidence="2 7" id="KW-0378">Hydrolase</keyword>
<dbReference type="PROSITE" id="PS51194">
    <property type="entry name" value="HELICASE_CTER"/>
    <property type="match status" value="1"/>
</dbReference>
<feature type="region of interest" description="Disordered" evidence="9">
    <location>
        <begin position="1"/>
        <end position="136"/>
    </location>
</feature>
<evidence type="ECO:0000256" key="9">
    <source>
        <dbReference type="SAM" id="MobiDB-lite"/>
    </source>
</evidence>
<dbReference type="PROSITE" id="PS51192">
    <property type="entry name" value="HELICASE_ATP_BIND_1"/>
    <property type="match status" value="1"/>
</dbReference>
<feature type="region of interest" description="Disordered" evidence="9">
    <location>
        <begin position="551"/>
        <end position="572"/>
    </location>
</feature>
<keyword evidence="6" id="KW-0539">Nucleus</keyword>
<feature type="domain" description="Helicase ATP-binding" evidence="10">
    <location>
        <begin position="243"/>
        <end position="484"/>
    </location>
</feature>
<name>A0A9P7YXI0_9HELO</name>
<evidence type="ECO:0000256" key="6">
    <source>
        <dbReference type="ARBA" id="ARBA00023242"/>
    </source>
</evidence>
<dbReference type="CDD" id="cd18787">
    <property type="entry name" value="SF2_C_DEAD"/>
    <property type="match status" value="1"/>
</dbReference>
<dbReference type="EMBL" id="MU254194">
    <property type="protein sequence ID" value="KAG9241555.1"/>
    <property type="molecule type" value="Genomic_DNA"/>
</dbReference>
<keyword evidence="5 8" id="KW-0694">RNA-binding</keyword>
<dbReference type="InterPro" id="IPR011545">
    <property type="entry name" value="DEAD/DEAH_box_helicase_dom"/>
</dbReference>
<dbReference type="AlphaFoldDB" id="A0A9P7YXI0"/>
<feature type="compositionally biased region" description="Acidic residues" evidence="9">
    <location>
        <begin position="552"/>
        <end position="565"/>
    </location>
</feature>
<comment type="caution">
    <text evidence="12">The sequence shown here is derived from an EMBL/GenBank/DDBJ whole genome shotgun (WGS) entry which is preliminary data.</text>
</comment>
<dbReference type="Gene3D" id="3.40.50.300">
    <property type="entry name" value="P-loop containing nucleotide triphosphate hydrolases"/>
    <property type="match status" value="2"/>
</dbReference>
<evidence type="ECO:0000256" key="7">
    <source>
        <dbReference type="RuleBase" id="RU000492"/>
    </source>
</evidence>
<dbReference type="PROSITE" id="PS00039">
    <property type="entry name" value="DEAD_ATP_HELICASE"/>
    <property type="match status" value="1"/>
</dbReference>
<comment type="domain">
    <text evidence="8">The Q motif is unique to and characteristic of the DEAD box family of RNA helicases and controls ATP binding and hydrolysis.</text>
</comment>